<evidence type="ECO:0000256" key="3">
    <source>
        <dbReference type="HAMAP-Rule" id="MF_00298"/>
    </source>
</evidence>
<comment type="caution">
    <text evidence="6">The sequence shown here is derived from an EMBL/GenBank/DDBJ whole genome shotgun (WGS) entry which is preliminary data.</text>
</comment>
<dbReference type="EMBL" id="NRRV01000065">
    <property type="protein sequence ID" value="MBK1633023.1"/>
    <property type="molecule type" value="Genomic_DNA"/>
</dbReference>
<proteinExistence type="inferred from homology"/>
<comment type="similarity">
    <text evidence="3">Belongs to the Nudix hydrolase family. RppH subfamily.</text>
</comment>
<dbReference type="EC" id="3.6.1.-" evidence="3"/>
<evidence type="ECO:0000313" key="7">
    <source>
        <dbReference type="Proteomes" id="UP000748752"/>
    </source>
</evidence>
<evidence type="ECO:0000313" key="6">
    <source>
        <dbReference type="EMBL" id="MBK1633023.1"/>
    </source>
</evidence>
<dbReference type="SUPFAM" id="SSF55811">
    <property type="entry name" value="Nudix"/>
    <property type="match status" value="1"/>
</dbReference>
<dbReference type="PROSITE" id="PS51462">
    <property type="entry name" value="NUDIX"/>
    <property type="match status" value="1"/>
</dbReference>
<sequence>MIDPDGFRPNVGIILSNEQRRLFWGRRIGQNAWQFPQGGIRSDETPLEAMYRELEEEVGLLPEQVTVLGCTQGWLRYRLPRRFIRRRCGPICIGQKQVWFMLRVDCGESSFCLDRSEKPEFDAWRWVRYWHPLREVVYFKRHVYAQALEELAPLLYPEGTPQPEHPEESGKAAVKRHVDAPRPGGQHRAPRVVGQMRQRRR</sequence>
<evidence type="ECO:0000259" key="5">
    <source>
        <dbReference type="PROSITE" id="PS51462"/>
    </source>
</evidence>
<evidence type="ECO:0000256" key="4">
    <source>
        <dbReference type="SAM" id="MobiDB-lite"/>
    </source>
</evidence>
<dbReference type="NCBIfam" id="NF001937">
    <property type="entry name" value="PRK00714.1-4"/>
    <property type="match status" value="1"/>
</dbReference>
<feature type="domain" description="Nudix hydrolase" evidence="5">
    <location>
        <begin position="6"/>
        <end position="149"/>
    </location>
</feature>
<keyword evidence="2 3" id="KW-0378">Hydrolase</keyword>
<accession>A0ABS1CME1</accession>
<gene>
    <name evidence="3" type="primary">rppH</name>
    <name evidence="3" type="synonym">nudH</name>
    <name evidence="6" type="ORF">CKO31_20155</name>
</gene>
<dbReference type="Pfam" id="PF00293">
    <property type="entry name" value="NUDIX"/>
    <property type="match status" value="1"/>
</dbReference>
<dbReference type="PROSITE" id="PS00893">
    <property type="entry name" value="NUDIX_BOX"/>
    <property type="match status" value="1"/>
</dbReference>
<feature type="compositionally biased region" description="Basic and acidic residues" evidence="4">
    <location>
        <begin position="164"/>
        <end position="180"/>
    </location>
</feature>
<protein>
    <recommendedName>
        <fullName evidence="3">RNA pyrophosphohydrolase</fullName>
        <ecNumber evidence="3">3.6.1.-</ecNumber>
    </recommendedName>
    <alternativeName>
        <fullName evidence="3">(Di)nucleoside polyphosphate hydrolase</fullName>
    </alternativeName>
</protein>
<dbReference type="PANTHER" id="PTHR43736">
    <property type="entry name" value="ADP-RIBOSE PYROPHOSPHATASE"/>
    <property type="match status" value="1"/>
</dbReference>
<dbReference type="InterPro" id="IPR015797">
    <property type="entry name" value="NUDIX_hydrolase-like_dom_sf"/>
</dbReference>
<name>A0ABS1CME1_9GAMM</name>
<dbReference type="CDD" id="cd03671">
    <property type="entry name" value="NUDIX_Ap4A_hydrolase_plant_like"/>
    <property type="match status" value="1"/>
</dbReference>
<dbReference type="HAMAP" id="MF_00298">
    <property type="entry name" value="Nudix_RppH"/>
    <property type="match status" value="1"/>
</dbReference>
<comment type="function">
    <text evidence="3">Accelerates the degradation of transcripts by removing pyrophosphate from the 5'-end of triphosphorylated RNA, leading to a more labile monophosphorylated state that can stimulate subsequent ribonuclease cleavage.</text>
</comment>
<dbReference type="Proteomes" id="UP000748752">
    <property type="component" value="Unassembled WGS sequence"/>
</dbReference>
<dbReference type="Gene3D" id="3.90.79.10">
    <property type="entry name" value="Nucleoside Triphosphate Pyrophosphohydrolase"/>
    <property type="match status" value="1"/>
</dbReference>
<dbReference type="InterPro" id="IPR020084">
    <property type="entry name" value="NUDIX_hydrolase_CS"/>
</dbReference>
<dbReference type="NCBIfam" id="NF001938">
    <property type="entry name" value="PRK00714.1-5"/>
    <property type="match status" value="1"/>
</dbReference>
<comment type="cofactor">
    <cofactor evidence="3">
        <name>a divalent metal cation</name>
        <dbReference type="ChEBI" id="CHEBI:60240"/>
    </cofactor>
</comment>
<comment type="cofactor">
    <cofactor evidence="1">
        <name>Mg(2+)</name>
        <dbReference type="ChEBI" id="CHEBI:18420"/>
    </cofactor>
</comment>
<dbReference type="RefSeq" id="WP_200240991.1">
    <property type="nucleotide sequence ID" value="NZ_NRRV01000065.1"/>
</dbReference>
<organism evidence="6 7">
    <name type="scientific">Thiohalocapsa halophila</name>
    <dbReference type="NCBI Taxonomy" id="69359"/>
    <lineage>
        <taxon>Bacteria</taxon>
        <taxon>Pseudomonadati</taxon>
        <taxon>Pseudomonadota</taxon>
        <taxon>Gammaproteobacteria</taxon>
        <taxon>Chromatiales</taxon>
        <taxon>Chromatiaceae</taxon>
        <taxon>Thiohalocapsa</taxon>
    </lineage>
</organism>
<dbReference type="PANTHER" id="PTHR43736:SF1">
    <property type="entry name" value="DIHYDRONEOPTERIN TRIPHOSPHATE DIPHOSPHATASE"/>
    <property type="match status" value="1"/>
</dbReference>
<keyword evidence="7" id="KW-1185">Reference proteome</keyword>
<reference evidence="6 7" key="1">
    <citation type="journal article" date="2020" name="Microorganisms">
        <title>Osmotic Adaptation and Compatible Solute Biosynthesis of Phototrophic Bacteria as Revealed from Genome Analyses.</title>
        <authorList>
            <person name="Imhoff J.F."/>
            <person name="Rahn T."/>
            <person name="Kunzel S."/>
            <person name="Keller A."/>
            <person name="Neulinger S.C."/>
        </authorList>
    </citation>
    <scope>NUCLEOTIDE SEQUENCE [LARGE SCALE GENOMIC DNA]</scope>
    <source>
        <strain evidence="6 7">DSM 6210</strain>
    </source>
</reference>
<evidence type="ECO:0000256" key="1">
    <source>
        <dbReference type="ARBA" id="ARBA00001946"/>
    </source>
</evidence>
<dbReference type="InterPro" id="IPR022927">
    <property type="entry name" value="RppH"/>
</dbReference>
<feature type="region of interest" description="Disordered" evidence="4">
    <location>
        <begin position="158"/>
        <end position="201"/>
    </location>
</feature>
<evidence type="ECO:0000256" key="2">
    <source>
        <dbReference type="ARBA" id="ARBA00022801"/>
    </source>
</evidence>
<dbReference type="InterPro" id="IPR000086">
    <property type="entry name" value="NUDIX_hydrolase_dom"/>
</dbReference>
<feature type="short sequence motif" description="Nudix box" evidence="3">
    <location>
        <begin position="38"/>
        <end position="59"/>
    </location>
</feature>